<gene>
    <name evidence="2" type="ORF">BJ988_003393</name>
</gene>
<proteinExistence type="predicted"/>
<dbReference type="Proteomes" id="UP000564496">
    <property type="component" value="Unassembled WGS sequence"/>
</dbReference>
<evidence type="ECO:0000256" key="1">
    <source>
        <dbReference type="SAM" id="MobiDB-lite"/>
    </source>
</evidence>
<evidence type="ECO:0000313" key="2">
    <source>
        <dbReference type="EMBL" id="NYI78745.1"/>
    </source>
</evidence>
<accession>A0A7Z0DN84</accession>
<protein>
    <submittedName>
        <fullName evidence="2">Uncharacterized protein</fullName>
    </submittedName>
</protein>
<keyword evidence="3" id="KW-1185">Reference proteome</keyword>
<organism evidence="2 3">
    <name type="scientific">Nocardioides panzhihuensis</name>
    <dbReference type="NCBI Taxonomy" id="860243"/>
    <lineage>
        <taxon>Bacteria</taxon>
        <taxon>Bacillati</taxon>
        <taxon>Actinomycetota</taxon>
        <taxon>Actinomycetes</taxon>
        <taxon>Propionibacteriales</taxon>
        <taxon>Nocardioidaceae</taxon>
        <taxon>Nocardioides</taxon>
    </lineage>
</organism>
<dbReference type="Pfam" id="PF19474">
    <property type="entry name" value="DUF6011"/>
    <property type="match status" value="1"/>
</dbReference>
<dbReference type="RefSeq" id="WP_179659058.1">
    <property type="nucleotide sequence ID" value="NZ_JACBZR010000001.1"/>
</dbReference>
<feature type="region of interest" description="Disordered" evidence="1">
    <location>
        <begin position="1"/>
        <end position="23"/>
    </location>
</feature>
<sequence>MTGPDVERRPLPESGAQVDHNDDRADSTVHCWLCGRPLTAKASVLLGIGPKCWADRMGGAA</sequence>
<dbReference type="EMBL" id="JACBZR010000001">
    <property type="protein sequence ID" value="NYI78745.1"/>
    <property type="molecule type" value="Genomic_DNA"/>
</dbReference>
<evidence type="ECO:0000313" key="3">
    <source>
        <dbReference type="Proteomes" id="UP000564496"/>
    </source>
</evidence>
<reference evidence="2 3" key="1">
    <citation type="submission" date="2020-07" db="EMBL/GenBank/DDBJ databases">
        <title>Sequencing the genomes of 1000 actinobacteria strains.</title>
        <authorList>
            <person name="Klenk H.-P."/>
        </authorList>
    </citation>
    <scope>NUCLEOTIDE SEQUENCE [LARGE SCALE GENOMIC DNA]</scope>
    <source>
        <strain evidence="2 3">DSM 26487</strain>
    </source>
</reference>
<dbReference type="AlphaFoldDB" id="A0A7Z0DN84"/>
<name>A0A7Z0DN84_9ACTN</name>
<feature type="compositionally biased region" description="Basic and acidic residues" evidence="1">
    <location>
        <begin position="1"/>
        <end position="11"/>
    </location>
</feature>
<dbReference type="InterPro" id="IPR046053">
    <property type="entry name" value="DUF6011"/>
</dbReference>
<comment type="caution">
    <text evidence="2">The sequence shown here is derived from an EMBL/GenBank/DDBJ whole genome shotgun (WGS) entry which is preliminary data.</text>
</comment>